<organism evidence="5 6">
    <name type="scientific">Nocardia halotolerans</name>
    <dbReference type="NCBI Taxonomy" id="1755878"/>
    <lineage>
        <taxon>Bacteria</taxon>
        <taxon>Bacillati</taxon>
        <taxon>Actinomycetota</taxon>
        <taxon>Actinomycetes</taxon>
        <taxon>Mycobacteriales</taxon>
        <taxon>Nocardiaceae</taxon>
        <taxon>Nocardia</taxon>
    </lineage>
</organism>
<keyword evidence="3" id="KW-0472">Membrane</keyword>
<evidence type="ECO:0000259" key="4">
    <source>
        <dbReference type="Pfam" id="PF03816"/>
    </source>
</evidence>
<dbReference type="Pfam" id="PF03816">
    <property type="entry name" value="LytR_cpsA_psr"/>
    <property type="match status" value="1"/>
</dbReference>
<reference evidence="6" key="1">
    <citation type="journal article" date="2019" name="Int. J. Syst. Evol. Microbiol.">
        <title>The Global Catalogue of Microorganisms (GCM) 10K type strain sequencing project: providing services to taxonomists for standard genome sequencing and annotation.</title>
        <authorList>
            <consortium name="The Broad Institute Genomics Platform"/>
            <consortium name="The Broad Institute Genome Sequencing Center for Infectious Disease"/>
            <person name="Wu L."/>
            <person name="Ma J."/>
        </authorList>
    </citation>
    <scope>NUCLEOTIDE SEQUENCE [LARGE SCALE GENOMIC DNA]</scope>
    <source>
        <strain evidence="6">IBRC-M 10490</strain>
    </source>
</reference>
<accession>A0ABV8VBD7</accession>
<dbReference type="Proteomes" id="UP001595844">
    <property type="component" value="Unassembled WGS sequence"/>
</dbReference>
<evidence type="ECO:0000256" key="3">
    <source>
        <dbReference type="SAM" id="Phobius"/>
    </source>
</evidence>
<feature type="transmembrane region" description="Helical" evidence="3">
    <location>
        <begin position="29"/>
        <end position="50"/>
    </location>
</feature>
<protein>
    <submittedName>
        <fullName evidence="5">LCP family protein</fullName>
    </submittedName>
</protein>
<comment type="caution">
    <text evidence="5">The sequence shown here is derived from an EMBL/GenBank/DDBJ whole genome shotgun (WGS) entry which is preliminary data.</text>
</comment>
<dbReference type="PANTHER" id="PTHR33392:SF6">
    <property type="entry name" value="POLYISOPRENYL-TEICHOIC ACID--PEPTIDOGLYCAN TEICHOIC ACID TRANSFERASE TAGU"/>
    <property type="match status" value="1"/>
</dbReference>
<evidence type="ECO:0000256" key="1">
    <source>
        <dbReference type="ARBA" id="ARBA00006068"/>
    </source>
</evidence>
<comment type="similarity">
    <text evidence="1">Belongs to the LytR/CpsA/Psr (LCP) family.</text>
</comment>
<evidence type="ECO:0000313" key="5">
    <source>
        <dbReference type="EMBL" id="MFC4372483.1"/>
    </source>
</evidence>
<feature type="domain" description="Cell envelope-related transcriptional attenuator" evidence="4">
    <location>
        <begin position="115"/>
        <end position="287"/>
    </location>
</feature>
<dbReference type="NCBIfam" id="TIGR00350">
    <property type="entry name" value="lytR_cpsA_psr"/>
    <property type="match status" value="1"/>
</dbReference>
<dbReference type="Gene3D" id="3.40.630.190">
    <property type="entry name" value="LCP protein"/>
    <property type="match status" value="1"/>
</dbReference>
<gene>
    <name evidence="5" type="ORF">ACFO5K_00085</name>
</gene>
<dbReference type="RefSeq" id="WP_378555010.1">
    <property type="nucleotide sequence ID" value="NZ_JBHSDL010000001.1"/>
</dbReference>
<feature type="region of interest" description="Disordered" evidence="2">
    <location>
        <begin position="374"/>
        <end position="426"/>
    </location>
</feature>
<evidence type="ECO:0000256" key="2">
    <source>
        <dbReference type="SAM" id="MobiDB-lite"/>
    </source>
</evidence>
<name>A0ABV8VBD7_9NOCA</name>
<sequence>MDEPTSAAAGERGRHRRARGSLRRAARTLIKWFTAGLSAAIVAVTAYGWATAGSFDAGFLRSDALGEDAPHSLGGDLNILLIGLDTRRDQNGEELPRRILEQLHAGDGDEGGYNANTLILVHIPADLDKIVAVSIPRDDYVRVRGIPGYTHAKIKEAYGLKKAAVQEQLIARGVTDRRQLEQQSREAGRASIVAAVRELTGVPIDRFAEVTLAGFYDLAAALGGVQVCLNNPVRDLEFSGADFPAGRQHLDPAQALAFVRQRHGLEHGDLDRTHRQQAFLTSVAWQLRQAGTLTDPGKLSALMDVAHRNIVLSDGWDMTEFVRTLGSAEDPQIEFRTLPVLRYAMINGQHVNIVDPVAIRREIAAAFGTPLTTTAPATSTRRLTQRTEAPAVWSSGGRSGPSTTSAPDVGDPVRSDVTSGRIPCVN</sequence>
<feature type="compositionally biased region" description="Low complexity" evidence="2">
    <location>
        <begin position="394"/>
        <end position="405"/>
    </location>
</feature>
<feature type="region of interest" description="Disordered" evidence="2">
    <location>
        <begin position="1"/>
        <end position="20"/>
    </location>
</feature>
<dbReference type="EMBL" id="JBHSDL010000001">
    <property type="protein sequence ID" value="MFC4372483.1"/>
    <property type="molecule type" value="Genomic_DNA"/>
</dbReference>
<keyword evidence="6" id="KW-1185">Reference proteome</keyword>
<proteinExistence type="inferred from homology"/>
<dbReference type="InterPro" id="IPR050922">
    <property type="entry name" value="LytR/CpsA/Psr_CW_biosynth"/>
</dbReference>
<evidence type="ECO:0000313" key="6">
    <source>
        <dbReference type="Proteomes" id="UP001595844"/>
    </source>
</evidence>
<keyword evidence="3" id="KW-0812">Transmembrane</keyword>
<dbReference type="InterPro" id="IPR004474">
    <property type="entry name" value="LytR_CpsA_psr"/>
</dbReference>
<dbReference type="PANTHER" id="PTHR33392">
    <property type="entry name" value="POLYISOPRENYL-TEICHOIC ACID--PEPTIDOGLYCAN TEICHOIC ACID TRANSFERASE TAGU"/>
    <property type="match status" value="1"/>
</dbReference>
<keyword evidence="3" id="KW-1133">Transmembrane helix</keyword>